<feature type="compositionally biased region" description="Polar residues" evidence="1">
    <location>
        <begin position="7"/>
        <end position="16"/>
    </location>
</feature>
<organism evidence="2 3">
    <name type="scientific">Trifolium medium</name>
    <dbReference type="NCBI Taxonomy" id="97028"/>
    <lineage>
        <taxon>Eukaryota</taxon>
        <taxon>Viridiplantae</taxon>
        <taxon>Streptophyta</taxon>
        <taxon>Embryophyta</taxon>
        <taxon>Tracheophyta</taxon>
        <taxon>Spermatophyta</taxon>
        <taxon>Magnoliopsida</taxon>
        <taxon>eudicotyledons</taxon>
        <taxon>Gunneridae</taxon>
        <taxon>Pentapetalae</taxon>
        <taxon>rosids</taxon>
        <taxon>fabids</taxon>
        <taxon>Fabales</taxon>
        <taxon>Fabaceae</taxon>
        <taxon>Papilionoideae</taxon>
        <taxon>50 kb inversion clade</taxon>
        <taxon>NPAAA clade</taxon>
        <taxon>Hologalegina</taxon>
        <taxon>IRL clade</taxon>
        <taxon>Trifolieae</taxon>
        <taxon>Trifolium</taxon>
    </lineage>
</organism>
<protein>
    <submittedName>
        <fullName evidence="2">Uncharacterized protein</fullName>
    </submittedName>
</protein>
<evidence type="ECO:0000313" key="3">
    <source>
        <dbReference type="Proteomes" id="UP000265520"/>
    </source>
</evidence>
<feature type="non-terminal residue" evidence="2">
    <location>
        <position position="1"/>
    </location>
</feature>
<dbReference type="AlphaFoldDB" id="A0A392UDS6"/>
<proteinExistence type="predicted"/>
<dbReference type="Proteomes" id="UP000265520">
    <property type="component" value="Unassembled WGS sequence"/>
</dbReference>
<sequence>RWEKRNSTTATETPTSNKKRPPSEFYNPRQEKPSSHGGKNETQPP</sequence>
<evidence type="ECO:0000313" key="2">
    <source>
        <dbReference type="EMBL" id="MCI71007.1"/>
    </source>
</evidence>
<accession>A0A392UDS6</accession>
<reference evidence="2 3" key="1">
    <citation type="journal article" date="2018" name="Front. Plant Sci.">
        <title>Red Clover (Trifolium pratense) and Zigzag Clover (T. medium) - A Picture of Genomic Similarities and Differences.</title>
        <authorList>
            <person name="Dluhosova J."/>
            <person name="Istvanek J."/>
            <person name="Nedelnik J."/>
            <person name="Repkova J."/>
        </authorList>
    </citation>
    <scope>NUCLEOTIDE SEQUENCE [LARGE SCALE GENOMIC DNA]</scope>
    <source>
        <strain evidence="3">cv. 10/8</strain>
        <tissue evidence="2">Leaf</tissue>
    </source>
</reference>
<comment type="caution">
    <text evidence="2">The sequence shown here is derived from an EMBL/GenBank/DDBJ whole genome shotgun (WGS) entry which is preliminary data.</text>
</comment>
<dbReference type="EMBL" id="LXQA010787489">
    <property type="protein sequence ID" value="MCI71007.1"/>
    <property type="molecule type" value="Genomic_DNA"/>
</dbReference>
<evidence type="ECO:0000256" key="1">
    <source>
        <dbReference type="SAM" id="MobiDB-lite"/>
    </source>
</evidence>
<name>A0A392UDS6_9FABA</name>
<feature type="region of interest" description="Disordered" evidence="1">
    <location>
        <begin position="1"/>
        <end position="45"/>
    </location>
</feature>
<keyword evidence="3" id="KW-1185">Reference proteome</keyword>